<reference evidence="5" key="1">
    <citation type="submission" date="2016-10" db="EMBL/GenBank/DDBJ databases">
        <authorList>
            <person name="Varghese N."/>
            <person name="Submissions S."/>
        </authorList>
    </citation>
    <scope>NUCLEOTIDE SEQUENCE [LARGE SCALE GENOMIC DNA]</scope>
    <source>
        <strain evidence="5">DSM 26893</strain>
    </source>
</reference>
<organism evidence="4 5">
    <name type="scientific">Palleronia pelagia</name>
    <dbReference type="NCBI Taxonomy" id="387096"/>
    <lineage>
        <taxon>Bacteria</taxon>
        <taxon>Pseudomonadati</taxon>
        <taxon>Pseudomonadota</taxon>
        <taxon>Alphaproteobacteria</taxon>
        <taxon>Rhodobacterales</taxon>
        <taxon>Roseobacteraceae</taxon>
        <taxon>Palleronia</taxon>
    </lineage>
</organism>
<evidence type="ECO:0000313" key="5">
    <source>
        <dbReference type="Proteomes" id="UP000199372"/>
    </source>
</evidence>
<dbReference type="InterPro" id="IPR027417">
    <property type="entry name" value="P-loop_NTPase"/>
</dbReference>
<sequence>MKLVRLRLSNFRSFCNDFVELDLDDLTFLLGPNGAGKTTVLQALARLFSLDPAQRKIRKSDFHVPHDEKPEEAPAERKLWIEADFEFPELVGNGNEEAPAVPGSFAHMQLMGVDGPAQVRFRLDATLDQDEDIEENLTYVMKVDAEGNPLEQGRVAKHDRNAIQVHYLPARRDPADHISYSANALLGRALRSADWAGERDKISNLTDEISATLAGNAAIEGMTDALSDQWGNLHKGSYFADPSISFGRSELENLLRHLNVGFTPGHGEQLVDFTRLSDGQQSILYLSIVLGMHQIGSDVLSGKMPDAFDIDKLRPAVFTLIALEEPENSLSPHYLGRVVRALEEFAGGQDAQAVLATHSPSLMRRVPPEAVRYMRLDEKRTTVVRHIELPEEAEAHKFVREAVQAFPELYFSRFVVLGEGDSEEVVLPRLLAAEGILADDASISVVPLGGRHVNHFWRLLHGLGIPHVTLLDLDLARFQGGWGRIKYAARQLLAYGDVTRAGFTATQVKSIPVWDDKQGLMLADDGWFKRLEEHGVFFSSPLDLDFLMMTAYPNAYGVEDKELEDPEEDALKAVLGKKHDIVDGQYEDDELEYFDAYHRRFKLGSKPVWHIQAMASLTDEELKEEMPEVLERLLARVRDDLKALPE</sequence>
<dbReference type="GO" id="GO:0005524">
    <property type="term" value="F:ATP binding"/>
    <property type="evidence" value="ECO:0007669"/>
    <property type="project" value="InterPro"/>
</dbReference>
<dbReference type="Pfam" id="PF13175">
    <property type="entry name" value="AAA_15"/>
    <property type="match status" value="1"/>
</dbReference>
<dbReference type="OrthoDB" id="9816534at2"/>
<keyword evidence="5" id="KW-1185">Reference proteome</keyword>
<dbReference type="AlphaFoldDB" id="A0A1H8L7L1"/>
<dbReference type="SUPFAM" id="SSF52540">
    <property type="entry name" value="P-loop containing nucleoside triphosphate hydrolases"/>
    <property type="match status" value="1"/>
</dbReference>
<dbReference type="Pfam" id="PF13304">
    <property type="entry name" value="AAA_21"/>
    <property type="match status" value="1"/>
</dbReference>
<dbReference type="EMBL" id="FOCM01000009">
    <property type="protein sequence ID" value="SEO01097.1"/>
    <property type="molecule type" value="Genomic_DNA"/>
</dbReference>
<dbReference type="GO" id="GO:0016887">
    <property type="term" value="F:ATP hydrolysis activity"/>
    <property type="evidence" value="ECO:0007669"/>
    <property type="project" value="InterPro"/>
</dbReference>
<proteinExistence type="predicted"/>
<feature type="domain" description="ATPase AAA-type core" evidence="2">
    <location>
        <begin position="225"/>
        <end position="363"/>
    </location>
</feature>
<dbReference type="PANTHER" id="PTHR43581:SF4">
    <property type="entry name" value="ATP_GTP PHOSPHATASE"/>
    <property type="match status" value="1"/>
</dbReference>
<accession>A0A1H8L7L1</accession>
<dbReference type="Pfam" id="PF20469">
    <property type="entry name" value="OLD-like_TOPRIM"/>
    <property type="match status" value="1"/>
</dbReference>
<dbReference type="CDD" id="cd01026">
    <property type="entry name" value="TOPRIM_OLD"/>
    <property type="match status" value="1"/>
</dbReference>
<dbReference type="Proteomes" id="UP000199372">
    <property type="component" value="Unassembled WGS sequence"/>
</dbReference>
<dbReference type="InterPro" id="IPR041685">
    <property type="entry name" value="AAA_GajA/Old/RecF-like"/>
</dbReference>
<dbReference type="RefSeq" id="WP_091846540.1">
    <property type="nucleotide sequence ID" value="NZ_FOCM01000009.1"/>
</dbReference>
<dbReference type="InterPro" id="IPR051396">
    <property type="entry name" value="Bact_Antivir_Def_Nuclease"/>
</dbReference>
<dbReference type="Gene3D" id="3.40.50.300">
    <property type="entry name" value="P-loop containing nucleotide triphosphate hydrolases"/>
    <property type="match status" value="1"/>
</dbReference>
<evidence type="ECO:0000259" key="2">
    <source>
        <dbReference type="Pfam" id="PF13304"/>
    </source>
</evidence>
<evidence type="ECO:0000313" key="4">
    <source>
        <dbReference type="EMBL" id="SEO01097.1"/>
    </source>
</evidence>
<evidence type="ECO:0000259" key="1">
    <source>
        <dbReference type="Pfam" id="PF13175"/>
    </source>
</evidence>
<dbReference type="InterPro" id="IPR003959">
    <property type="entry name" value="ATPase_AAA_core"/>
</dbReference>
<evidence type="ECO:0000259" key="3">
    <source>
        <dbReference type="Pfam" id="PF20469"/>
    </source>
</evidence>
<feature type="domain" description="OLD protein-like TOPRIM" evidence="3">
    <location>
        <begin position="411"/>
        <end position="474"/>
    </location>
</feature>
<dbReference type="PANTHER" id="PTHR43581">
    <property type="entry name" value="ATP/GTP PHOSPHATASE"/>
    <property type="match status" value="1"/>
</dbReference>
<name>A0A1H8L7L1_9RHOB</name>
<keyword evidence="4" id="KW-0255">Endonuclease</keyword>
<protein>
    <submittedName>
        <fullName evidence="4">Putative ATP-dependent endonuclease of the OLD family</fullName>
    </submittedName>
</protein>
<dbReference type="GO" id="GO:0004519">
    <property type="term" value="F:endonuclease activity"/>
    <property type="evidence" value="ECO:0007669"/>
    <property type="project" value="UniProtKB-KW"/>
</dbReference>
<keyword evidence="4" id="KW-0378">Hydrolase</keyword>
<gene>
    <name evidence="4" type="ORF">SAMN04488011_109120</name>
</gene>
<dbReference type="InterPro" id="IPR034139">
    <property type="entry name" value="TOPRIM_OLD"/>
</dbReference>
<feature type="domain" description="Endonuclease GajA/Old nuclease/RecF-like AAA" evidence="1">
    <location>
        <begin position="1"/>
        <end position="71"/>
    </location>
</feature>
<keyword evidence="4" id="KW-0540">Nuclease</keyword>